<evidence type="ECO:0000256" key="7">
    <source>
        <dbReference type="ARBA" id="ARBA00023237"/>
    </source>
</evidence>
<dbReference type="InterPro" id="IPR034746">
    <property type="entry name" value="POTRA"/>
</dbReference>
<keyword evidence="2" id="KW-1134">Transmembrane beta strand</keyword>
<dbReference type="Proteomes" id="UP000593580">
    <property type="component" value="Chromosome"/>
</dbReference>
<comment type="subcellular location">
    <subcellularLocation>
        <location evidence="1">Membrane</location>
    </subcellularLocation>
</comment>
<keyword evidence="4" id="KW-0732">Signal</keyword>
<dbReference type="PANTHER" id="PTHR12815:SF23">
    <property type="entry name" value="OUTER MEMBRANE PROTEIN ASSEMBLY FACTOR BAMA"/>
    <property type="match status" value="1"/>
</dbReference>
<dbReference type="EMBL" id="CP041406">
    <property type="protein sequence ID" value="QOP45259.1"/>
    <property type="molecule type" value="Genomic_DNA"/>
</dbReference>
<reference evidence="10 11" key="1">
    <citation type="submission" date="2019-07" db="EMBL/GenBank/DDBJ databases">
        <title>Sulfurimonas paralvinellae sp. nov., a novel mesophilic, hydrogen- and sulfur-oxidizing chemolithoautotroph within the Epsilonproteo- bacteria isolated from a deep-sea hydrothermal vent polychaete nest, reclassification of Thiomicrospira denitrificans as Sulfurimonas denitrificans comb. nov. and emended description of the genus Sulfurimonas.</title>
        <authorList>
            <person name="Wang S."/>
            <person name="Jiang L."/>
            <person name="Shao Z."/>
        </authorList>
    </citation>
    <scope>NUCLEOTIDE SEQUENCE [LARGE SCALE GENOMIC DNA]</scope>
    <source>
        <strain evidence="10 11">GO25</strain>
    </source>
</reference>
<accession>A0A7M1B699</accession>
<dbReference type="Gene3D" id="3.10.20.310">
    <property type="entry name" value="membrane protein fhac"/>
    <property type="match status" value="5"/>
</dbReference>
<keyword evidence="7" id="KW-0998">Cell outer membrane</keyword>
<keyword evidence="6" id="KW-0472">Membrane</keyword>
<feature type="domain" description="POTRA" evidence="9">
    <location>
        <begin position="260"/>
        <end position="339"/>
    </location>
</feature>
<evidence type="ECO:0000256" key="5">
    <source>
        <dbReference type="ARBA" id="ARBA00022737"/>
    </source>
</evidence>
<dbReference type="Pfam" id="PF01103">
    <property type="entry name" value="Omp85"/>
    <property type="match status" value="1"/>
</dbReference>
<organism evidence="10 11">
    <name type="scientific">Sulfurimonas paralvinellae</name>
    <dbReference type="NCBI Taxonomy" id="317658"/>
    <lineage>
        <taxon>Bacteria</taxon>
        <taxon>Pseudomonadati</taxon>
        <taxon>Campylobacterota</taxon>
        <taxon>Epsilonproteobacteria</taxon>
        <taxon>Campylobacterales</taxon>
        <taxon>Sulfurimonadaceae</taxon>
        <taxon>Sulfurimonas</taxon>
    </lineage>
</organism>
<dbReference type="Gene3D" id="2.40.160.50">
    <property type="entry name" value="membrane protein fhac: a member of the omp85/tpsb transporter family"/>
    <property type="match status" value="1"/>
</dbReference>
<keyword evidence="5" id="KW-0677">Repeat</keyword>
<evidence type="ECO:0000256" key="8">
    <source>
        <dbReference type="NCBIfam" id="TIGR03303"/>
    </source>
</evidence>
<dbReference type="Pfam" id="PF07244">
    <property type="entry name" value="POTRA"/>
    <property type="match status" value="5"/>
</dbReference>
<dbReference type="PANTHER" id="PTHR12815">
    <property type="entry name" value="SORTING AND ASSEMBLY MACHINERY SAMM50 PROTEIN FAMILY MEMBER"/>
    <property type="match status" value="1"/>
</dbReference>
<name>A0A7M1B699_9BACT</name>
<dbReference type="RefSeq" id="WP_193111510.1">
    <property type="nucleotide sequence ID" value="NZ_CP041406.1"/>
</dbReference>
<dbReference type="InterPro" id="IPR039910">
    <property type="entry name" value="D15-like"/>
</dbReference>
<feature type="domain" description="POTRA" evidence="9">
    <location>
        <begin position="342"/>
        <end position="414"/>
    </location>
</feature>
<dbReference type="GO" id="GO:0071709">
    <property type="term" value="P:membrane assembly"/>
    <property type="evidence" value="ECO:0007669"/>
    <property type="project" value="InterPro"/>
</dbReference>
<dbReference type="KEGG" id="spal:FM071_02760"/>
<dbReference type="InterPro" id="IPR000184">
    <property type="entry name" value="Bac_surfAg_D15"/>
</dbReference>
<dbReference type="GO" id="GO:0009279">
    <property type="term" value="C:cell outer membrane"/>
    <property type="evidence" value="ECO:0007669"/>
    <property type="project" value="UniProtKB-UniRule"/>
</dbReference>
<dbReference type="AlphaFoldDB" id="A0A7M1B699"/>
<evidence type="ECO:0000256" key="1">
    <source>
        <dbReference type="ARBA" id="ARBA00004370"/>
    </source>
</evidence>
<evidence type="ECO:0000256" key="3">
    <source>
        <dbReference type="ARBA" id="ARBA00022692"/>
    </source>
</evidence>
<dbReference type="PROSITE" id="PS51779">
    <property type="entry name" value="POTRA"/>
    <property type="match status" value="2"/>
</dbReference>
<gene>
    <name evidence="10" type="primary">bamA</name>
    <name evidence="10" type="ORF">FM071_02760</name>
</gene>
<dbReference type="NCBIfam" id="TIGR03303">
    <property type="entry name" value="OM_YaeT"/>
    <property type="match status" value="1"/>
</dbReference>
<evidence type="ECO:0000256" key="2">
    <source>
        <dbReference type="ARBA" id="ARBA00022452"/>
    </source>
</evidence>
<keyword evidence="11" id="KW-1185">Reference proteome</keyword>
<dbReference type="PIRSF" id="PIRSF006076">
    <property type="entry name" value="OM_assembly_OMP85"/>
    <property type="match status" value="1"/>
</dbReference>
<evidence type="ECO:0000256" key="6">
    <source>
        <dbReference type="ARBA" id="ARBA00023136"/>
    </source>
</evidence>
<evidence type="ECO:0000313" key="10">
    <source>
        <dbReference type="EMBL" id="QOP45259.1"/>
    </source>
</evidence>
<evidence type="ECO:0000259" key="9">
    <source>
        <dbReference type="PROSITE" id="PS51779"/>
    </source>
</evidence>
<protein>
    <recommendedName>
        <fullName evidence="8">Outer membrane protein assembly factor BamA</fullName>
    </recommendedName>
</protein>
<sequence length="760" mass="86357">MKIFLSLFFVFLTSSLYAEVVKSIEFDGMMHLSKPVALRMLSFEKGDDIGVEDVDKAIKKYFEQGYFNDVWAEFSDGKLTFYFKEKAIISQVELKGWKENDDDVKDSVIQIKKGTLYDEKKIEAAKKRIIEAISQEGKIDSVVEVKTTYLENGSIKVTFIVNEGEEITIEKIDYSGVYGLDPDDFDDVIANKEHQFMGWFWGRNNGKMSLRDLEYDNLRIRDMYMQHGYLDAKVDEPFVRVNFDSYLADMSYQITEGEQYTISKVTIYQVKHVIDDAKIRELISLQKGDIFNVKKFREDSEKIKTLIADKSYAFVQVVPDLKKDKEKRTVEVVFRVMPGDRVKIRNVLISGNTRTLDRIIRRELYLGPGDMYSLTDLKDSRNSLGRLGFFDSNTIEEKRIDNHTMDLVVKVKEAPTGNVQLGGGYGSYGGLLLSIGVNDRNIWGSGINVGVKAEKSQTSQSYSFNISNPRLNDSDFSGNFSVYHSVYDYNDYTTLTDGVSIGTGHRFSRHISGYLGYGYSKNDYEFGSDFNASQYGTGTYYFEAYDKSSVTVSINWDSTDDYYLPREGFTLSQSFEKSGLGGDADFLKSRTTFNKYYGLDDYLGFDAIFRYKARYYAIIDNGYIPLAEKFYMGGIGSVRGYESYSISPMIADSSGTDTYKGTTIRRIGGTQTFSNNVEMSFPLIPKAKMRLVTYLDWGIISDNISANVLDGTNNQSRAGYGAGLEWFSPVGPIQLMFSKAINPQEGDKTSNFEFTMGQRF</sequence>
<evidence type="ECO:0000256" key="4">
    <source>
        <dbReference type="ARBA" id="ARBA00022729"/>
    </source>
</evidence>
<dbReference type="InterPro" id="IPR023707">
    <property type="entry name" value="OM_assembly_BamA"/>
</dbReference>
<evidence type="ECO:0000313" key="11">
    <source>
        <dbReference type="Proteomes" id="UP000593580"/>
    </source>
</evidence>
<proteinExistence type="predicted"/>
<dbReference type="InterPro" id="IPR010827">
    <property type="entry name" value="BamA/TamA_POTRA"/>
</dbReference>
<keyword evidence="3" id="KW-0812">Transmembrane</keyword>